<accession>A0ABP3L8R9</accession>
<evidence type="ECO:0000259" key="6">
    <source>
        <dbReference type="Pfam" id="PF00441"/>
    </source>
</evidence>
<comment type="cofactor">
    <cofactor evidence="1">
        <name>FAD</name>
        <dbReference type="ChEBI" id="CHEBI:57692"/>
    </cofactor>
</comment>
<dbReference type="RefSeq" id="WP_346099633.1">
    <property type="nucleotide sequence ID" value="NZ_BAAABY010000055.1"/>
</dbReference>
<evidence type="ECO:0000256" key="1">
    <source>
        <dbReference type="ARBA" id="ARBA00001974"/>
    </source>
</evidence>
<organism evidence="8 9">
    <name type="scientific">Streptomyces olivaceiscleroticus</name>
    <dbReference type="NCBI Taxonomy" id="68245"/>
    <lineage>
        <taxon>Bacteria</taxon>
        <taxon>Bacillati</taxon>
        <taxon>Actinomycetota</taxon>
        <taxon>Actinomycetes</taxon>
        <taxon>Kitasatosporales</taxon>
        <taxon>Streptomycetaceae</taxon>
        <taxon>Streptomyces</taxon>
    </lineage>
</organism>
<name>A0ABP3L8R9_9ACTN</name>
<dbReference type="EMBL" id="BAAABY010000055">
    <property type="protein sequence ID" value="GAA0495648.1"/>
    <property type="molecule type" value="Genomic_DNA"/>
</dbReference>
<keyword evidence="4" id="KW-0274">FAD</keyword>
<dbReference type="SUPFAM" id="SSF47203">
    <property type="entry name" value="Acyl-CoA dehydrogenase C-terminal domain-like"/>
    <property type="match status" value="1"/>
</dbReference>
<proteinExistence type="inferred from homology"/>
<feature type="domain" description="Acyl-CoA dehydrogenase/oxidase N-terminal" evidence="7">
    <location>
        <begin position="10"/>
        <end position="104"/>
    </location>
</feature>
<dbReference type="Gene3D" id="2.40.110.10">
    <property type="entry name" value="Butyryl-CoA Dehydrogenase, subunit A, domain 2"/>
    <property type="match status" value="1"/>
</dbReference>
<gene>
    <name evidence="8" type="ORF">GCM10010361_71300</name>
</gene>
<dbReference type="Proteomes" id="UP001500909">
    <property type="component" value="Unassembled WGS sequence"/>
</dbReference>
<dbReference type="CDD" id="cd00567">
    <property type="entry name" value="ACAD"/>
    <property type="match status" value="1"/>
</dbReference>
<evidence type="ECO:0000256" key="4">
    <source>
        <dbReference type="ARBA" id="ARBA00022827"/>
    </source>
</evidence>
<evidence type="ECO:0000313" key="8">
    <source>
        <dbReference type="EMBL" id="GAA0495648.1"/>
    </source>
</evidence>
<dbReference type="InterPro" id="IPR009100">
    <property type="entry name" value="AcylCoA_DH/oxidase_NM_dom_sf"/>
</dbReference>
<dbReference type="InterPro" id="IPR037069">
    <property type="entry name" value="AcylCoA_DH/ox_N_sf"/>
</dbReference>
<dbReference type="Pfam" id="PF02771">
    <property type="entry name" value="Acyl-CoA_dh_N"/>
    <property type="match status" value="1"/>
</dbReference>
<comment type="caution">
    <text evidence="8">The sequence shown here is derived from an EMBL/GenBank/DDBJ whole genome shotgun (WGS) entry which is preliminary data.</text>
</comment>
<protein>
    <submittedName>
        <fullName evidence="8">Acyl-CoA dehydrogenase family protein</fullName>
    </submittedName>
</protein>
<evidence type="ECO:0000256" key="3">
    <source>
        <dbReference type="ARBA" id="ARBA00022630"/>
    </source>
</evidence>
<dbReference type="Gene3D" id="1.20.140.10">
    <property type="entry name" value="Butyryl-CoA Dehydrogenase, subunit A, domain 3"/>
    <property type="match status" value="1"/>
</dbReference>
<dbReference type="Pfam" id="PF00441">
    <property type="entry name" value="Acyl-CoA_dh_1"/>
    <property type="match status" value="1"/>
</dbReference>
<keyword evidence="9" id="KW-1185">Reference proteome</keyword>
<comment type="similarity">
    <text evidence="2">Belongs to the acyl-CoA dehydrogenase family.</text>
</comment>
<dbReference type="InterPro" id="IPR009075">
    <property type="entry name" value="AcylCo_DH/oxidase_C"/>
</dbReference>
<keyword evidence="3" id="KW-0285">Flavoprotein</keyword>
<dbReference type="PANTHER" id="PTHR43884">
    <property type="entry name" value="ACYL-COA DEHYDROGENASE"/>
    <property type="match status" value="1"/>
</dbReference>
<dbReference type="SUPFAM" id="SSF56645">
    <property type="entry name" value="Acyl-CoA dehydrogenase NM domain-like"/>
    <property type="match status" value="1"/>
</dbReference>
<dbReference type="Gene3D" id="1.10.540.10">
    <property type="entry name" value="Acyl-CoA dehydrogenase/oxidase, N-terminal domain"/>
    <property type="match status" value="1"/>
</dbReference>
<feature type="domain" description="Acyl-CoA dehydrogenase/oxidase C-terminal" evidence="6">
    <location>
        <begin position="219"/>
        <end position="355"/>
    </location>
</feature>
<dbReference type="PANTHER" id="PTHR43884:SF20">
    <property type="entry name" value="ACYL-COA DEHYDROGENASE FADE28"/>
    <property type="match status" value="1"/>
</dbReference>
<evidence type="ECO:0000256" key="2">
    <source>
        <dbReference type="ARBA" id="ARBA00009347"/>
    </source>
</evidence>
<evidence type="ECO:0000313" key="9">
    <source>
        <dbReference type="Proteomes" id="UP001500909"/>
    </source>
</evidence>
<sequence length="387" mass="39943">MSELSLTEEQEELRAAIRALLTRHEGAAAWRPLTEQIGVAGLAVPEEYGGTGYGAREVHVVMAELGRALSPVPFLGSAVLTVEALLASGDRSACKELLPGLAEGRTVGALAWAERGAWDPAAVSAEAVPGSGGTWQLTGVKEYVLDGAAADVLLVAARTAAGVSLFRVAVDDAGVRRVPSVTMDQTRPLATVVCGGAQGRLIGAEGDGERVLSHVRDVACTALAAEQVGAAERCLELTVAHARDRVQFGRPIGSFQAVKHRLADAYVLVESARSAALGATCAAAADTEGLSWAAAVAKAVCSEAFSAVAGEMIQLHGGIGITWEHPAHRYFKRAHGSAQLFGPPEQHRSRLAAELGLGSGRPASSMGSAGFSHWAGLGGGRRRRGGV</sequence>
<reference evidence="9" key="1">
    <citation type="journal article" date="2019" name="Int. J. Syst. Evol. Microbiol.">
        <title>The Global Catalogue of Microorganisms (GCM) 10K type strain sequencing project: providing services to taxonomists for standard genome sequencing and annotation.</title>
        <authorList>
            <consortium name="The Broad Institute Genomics Platform"/>
            <consortium name="The Broad Institute Genome Sequencing Center for Infectious Disease"/>
            <person name="Wu L."/>
            <person name="Ma J."/>
        </authorList>
    </citation>
    <scope>NUCLEOTIDE SEQUENCE [LARGE SCALE GENOMIC DNA]</scope>
    <source>
        <strain evidence="9">JCM 4805</strain>
    </source>
</reference>
<dbReference type="InterPro" id="IPR013786">
    <property type="entry name" value="AcylCoA_DH/ox_N"/>
</dbReference>
<dbReference type="InterPro" id="IPR046373">
    <property type="entry name" value="Acyl-CoA_Oxase/DH_mid-dom_sf"/>
</dbReference>
<dbReference type="InterPro" id="IPR036250">
    <property type="entry name" value="AcylCo_DH-like_C"/>
</dbReference>
<evidence type="ECO:0000259" key="7">
    <source>
        <dbReference type="Pfam" id="PF02771"/>
    </source>
</evidence>
<evidence type="ECO:0000256" key="5">
    <source>
        <dbReference type="ARBA" id="ARBA00023002"/>
    </source>
</evidence>
<keyword evidence="5" id="KW-0560">Oxidoreductase</keyword>